<feature type="domain" description="Glycosyltransferase subfamily 4-like N-terminal" evidence="3">
    <location>
        <begin position="73"/>
        <end position="218"/>
    </location>
</feature>
<proteinExistence type="predicted"/>
<comment type="caution">
    <text evidence="4">The sequence shown here is derived from an EMBL/GenBank/DDBJ whole genome shotgun (WGS) entry which is preliminary data.</text>
</comment>
<dbReference type="Pfam" id="PF13439">
    <property type="entry name" value="Glyco_transf_4"/>
    <property type="match status" value="1"/>
</dbReference>
<evidence type="ECO:0000313" key="4">
    <source>
        <dbReference type="EMBL" id="CAE6775466.1"/>
    </source>
</evidence>
<accession>A0ABN7LYF1</accession>
<feature type="region of interest" description="Disordered" evidence="1">
    <location>
        <begin position="407"/>
        <end position="426"/>
    </location>
</feature>
<feature type="domain" description="Glycosyl transferase family 1" evidence="2">
    <location>
        <begin position="222"/>
        <end position="369"/>
    </location>
</feature>
<name>A0ABN7LYF1_9BACT</name>
<evidence type="ECO:0000256" key="1">
    <source>
        <dbReference type="SAM" id="MobiDB-lite"/>
    </source>
</evidence>
<feature type="compositionally biased region" description="Polar residues" evidence="1">
    <location>
        <begin position="417"/>
        <end position="426"/>
    </location>
</feature>
<reference evidence="4 5" key="1">
    <citation type="submission" date="2021-02" db="EMBL/GenBank/DDBJ databases">
        <authorList>
            <person name="Han P."/>
        </authorList>
    </citation>
    <scope>NUCLEOTIDE SEQUENCE [LARGE SCALE GENOMIC DNA]</scope>
    <source>
        <strain evidence="4">Candidatus Nitrospira sp. ZN2</strain>
    </source>
</reference>
<evidence type="ECO:0000259" key="3">
    <source>
        <dbReference type="Pfam" id="PF13439"/>
    </source>
</evidence>
<dbReference type="EMBL" id="CAJNBJ010000017">
    <property type="protein sequence ID" value="CAE6775466.1"/>
    <property type="molecule type" value="Genomic_DNA"/>
</dbReference>
<dbReference type="PANTHER" id="PTHR45947:SF13">
    <property type="entry name" value="TRANSFERASE"/>
    <property type="match status" value="1"/>
</dbReference>
<organism evidence="4 5">
    <name type="scientific">Nitrospira defluvii</name>
    <dbReference type="NCBI Taxonomy" id="330214"/>
    <lineage>
        <taxon>Bacteria</taxon>
        <taxon>Pseudomonadati</taxon>
        <taxon>Nitrospirota</taxon>
        <taxon>Nitrospiria</taxon>
        <taxon>Nitrospirales</taxon>
        <taxon>Nitrospiraceae</taxon>
        <taxon>Nitrospira</taxon>
    </lineage>
</organism>
<sequence>MKFTRRRPCSVLELAVRILQIHNFYKVPGGECGVVEAERRLLEEHGNTVLQFAVDSREIDSMPLLKQGLAFVQIPWNVGVARRLVSFVHKHRPDVVHVHNVFPLLSPSVYHALSRSGVSVVQTVHNYRFLCPNGLFYVKGKVCEACQEQSYWAAVKNCCVHESMITSALYASAVAWGWRSGTFSSCIDRYIALNSFSFGKLVAAGVPKDKVRVCGNFVSNFSEAPPAKQPYALYLGRLSAEKGLKTLLAAAGSVPELSLKLAGTGPLEADLRRAIGVPGMEHIELVGHVAGETKRRLIAEALCTAAPSECYENFPLSVVESLALGTPVIASRIGGLPELIEHGQTGLLFSPTDTESLAECLRRIVRRPTDTAAMAACALATARVRFSPQCHLDQLLGIYRDAMSHTERNAKAKGERTQQQSVAFRR</sequence>
<gene>
    <name evidence="4" type="ORF">NSPZN2_40497</name>
</gene>
<evidence type="ECO:0000259" key="2">
    <source>
        <dbReference type="Pfam" id="PF00534"/>
    </source>
</evidence>
<dbReference type="Pfam" id="PF00534">
    <property type="entry name" value="Glycos_transf_1"/>
    <property type="match status" value="1"/>
</dbReference>
<dbReference type="InterPro" id="IPR001296">
    <property type="entry name" value="Glyco_trans_1"/>
</dbReference>
<feature type="compositionally biased region" description="Basic and acidic residues" evidence="1">
    <location>
        <begin position="407"/>
        <end position="416"/>
    </location>
</feature>
<protein>
    <recommendedName>
        <fullName evidence="6">Glycosyl transferase, group 1</fullName>
    </recommendedName>
</protein>
<evidence type="ECO:0000313" key="5">
    <source>
        <dbReference type="Proteomes" id="UP000675880"/>
    </source>
</evidence>
<dbReference type="PANTHER" id="PTHR45947">
    <property type="entry name" value="SULFOQUINOVOSYL TRANSFERASE SQD2"/>
    <property type="match status" value="1"/>
</dbReference>
<dbReference type="Proteomes" id="UP000675880">
    <property type="component" value="Unassembled WGS sequence"/>
</dbReference>
<evidence type="ECO:0008006" key="6">
    <source>
        <dbReference type="Google" id="ProtNLM"/>
    </source>
</evidence>
<keyword evidence="5" id="KW-1185">Reference proteome</keyword>
<dbReference type="SUPFAM" id="SSF53756">
    <property type="entry name" value="UDP-Glycosyltransferase/glycogen phosphorylase"/>
    <property type="match status" value="1"/>
</dbReference>
<dbReference type="InterPro" id="IPR028098">
    <property type="entry name" value="Glyco_trans_4-like_N"/>
</dbReference>
<dbReference type="InterPro" id="IPR050194">
    <property type="entry name" value="Glycosyltransferase_grp1"/>
</dbReference>
<dbReference type="Gene3D" id="3.40.50.2000">
    <property type="entry name" value="Glycogen Phosphorylase B"/>
    <property type="match status" value="2"/>
</dbReference>